<keyword evidence="2" id="KW-0732">Signal</keyword>
<evidence type="ECO:0000256" key="1">
    <source>
        <dbReference type="ARBA" id="ARBA00008728"/>
    </source>
</evidence>
<dbReference type="SUPFAM" id="SSF111364">
    <property type="entry name" value="Tsx-like channel"/>
    <property type="match status" value="1"/>
</dbReference>
<name>A0A023WP98_STUST</name>
<dbReference type="KEGG" id="pstu:UIB01_05550"/>
<dbReference type="Proteomes" id="UP000025238">
    <property type="component" value="Chromosome"/>
</dbReference>
<comment type="similarity">
    <text evidence="1">Belongs to the nucleoside-specific channel-forming outer membrane porin (Tsx) (TC 1.B.10) family.</text>
</comment>
<evidence type="ECO:0000256" key="2">
    <source>
        <dbReference type="SAM" id="SignalP"/>
    </source>
</evidence>
<feature type="chain" id="PRO_5001525696" evidence="2">
    <location>
        <begin position="24"/>
        <end position="270"/>
    </location>
</feature>
<dbReference type="AlphaFoldDB" id="A0A023WP98"/>
<dbReference type="OrthoDB" id="104801at2"/>
<protein>
    <submittedName>
        <fullName evidence="3">Membrane protein</fullName>
    </submittedName>
</protein>
<gene>
    <name evidence="3" type="ORF">UIB01_05550</name>
</gene>
<accession>A0A023WP98</accession>
<sequence length="270" mass="30629">MHIKTAPLAVALAGSLLTAPVMAEGLLHWQSNSLTYLYGKDYKIDSPIQQTVTFEHANGWKYGDTFFFVDSIHYNGKGNDEGRDDSTFYGEFSPRLSFGKIFQRDLSFGPITDVLVAMTYEFGEGDVETYMIGPGFDLNVPGFDYFSVNFYHRNTDGDRAGDGVWQITPVWGYTLPVGNSDILFDGFIDWVVDNDRNSRGEEYHANFHFNPQIKYDLGKALNWGEKQLYVGIEYDYWTNKYGIEDGGYVSQNFVGKTDQNTFSAIVKAHF</sequence>
<dbReference type="GO" id="GO:0009279">
    <property type="term" value="C:cell outer membrane"/>
    <property type="evidence" value="ECO:0007669"/>
    <property type="project" value="InterPro"/>
</dbReference>
<proteinExistence type="inferred from homology"/>
<evidence type="ECO:0000313" key="3">
    <source>
        <dbReference type="EMBL" id="AHY41973.1"/>
    </source>
</evidence>
<organism evidence="3 4">
    <name type="scientific">Stutzerimonas stutzeri</name>
    <name type="common">Pseudomonas stutzeri</name>
    <dbReference type="NCBI Taxonomy" id="316"/>
    <lineage>
        <taxon>Bacteria</taxon>
        <taxon>Pseudomonadati</taxon>
        <taxon>Pseudomonadota</taxon>
        <taxon>Gammaproteobacteria</taxon>
        <taxon>Pseudomonadales</taxon>
        <taxon>Pseudomonadaceae</taxon>
        <taxon>Stutzerimonas</taxon>
    </lineage>
</organism>
<dbReference type="InterPro" id="IPR018013">
    <property type="entry name" value="Channel_Tsx-like"/>
</dbReference>
<dbReference type="EMBL" id="CP007509">
    <property type="protein sequence ID" value="AHY41973.1"/>
    <property type="molecule type" value="Genomic_DNA"/>
</dbReference>
<dbReference type="Pfam" id="PF03502">
    <property type="entry name" value="Channel_Tsx"/>
    <property type="match status" value="1"/>
</dbReference>
<reference evidence="3 4" key="1">
    <citation type="submission" date="2014-03" db="EMBL/GenBank/DDBJ databases">
        <title>Complete genome sequence of Pseudomonas stutzeri 19SMN4.</title>
        <authorList>
            <person name="Brunet-Galmes I."/>
            <person name="Nogales B."/>
            <person name="Busquets A."/>
            <person name="Pena A."/>
            <person name="Gomila M."/>
            <person name="Garcia-Valdes E."/>
            <person name="Lalucat J."/>
            <person name="Bennasar A."/>
            <person name="Bosch R."/>
        </authorList>
    </citation>
    <scope>NUCLEOTIDE SEQUENCE [LARGE SCALE GENOMIC DNA]</scope>
    <source>
        <strain evidence="3 4">19SMN4</strain>
    </source>
</reference>
<dbReference type="InterPro" id="IPR036777">
    <property type="entry name" value="Channel_Tsx-like_sf"/>
</dbReference>
<dbReference type="Gene3D" id="2.40.230.20">
    <property type="entry name" value="Nucleoside-specific channel-forming protein, Tsx-like"/>
    <property type="match status" value="1"/>
</dbReference>
<dbReference type="PATRIC" id="fig|316.97.peg.1127"/>
<feature type="signal peptide" evidence="2">
    <location>
        <begin position="1"/>
        <end position="23"/>
    </location>
</feature>
<evidence type="ECO:0000313" key="4">
    <source>
        <dbReference type="Proteomes" id="UP000025238"/>
    </source>
</evidence>